<keyword evidence="9" id="KW-0282">Flagellum</keyword>
<sequence>MSDPLSAASRIASSGLEVQSTRLRIVSENIANARSTGDTPGADPYRRKTVTFGTELDRAINAELVQVRKLGVDLSDFIEEYDPGNPAADERGVVKMPNVNILVEMADMREANRSYEANLQSIKQTRELVSQTISLLRASQ</sequence>
<evidence type="ECO:0000256" key="1">
    <source>
        <dbReference type="ARBA" id="ARBA00004117"/>
    </source>
</evidence>
<feature type="domain" description="Flagellar basal body rod protein N-terminal" evidence="7">
    <location>
        <begin position="10"/>
        <end position="33"/>
    </location>
</feature>
<dbReference type="PROSITE" id="PS00588">
    <property type="entry name" value="FLAGELLA_BB_ROD"/>
    <property type="match status" value="1"/>
</dbReference>
<dbReference type="RefSeq" id="WP_138285507.1">
    <property type="nucleotide sequence ID" value="NZ_CP058350.1"/>
</dbReference>
<keyword evidence="10" id="KW-1185">Reference proteome</keyword>
<dbReference type="PANTHER" id="PTHR30435:SF2">
    <property type="entry name" value="FLAGELLAR BASAL-BODY ROD PROTEIN FLGC"/>
    <property type="match status" value="1"/>
</dbReference>
<protein>
    <recommendedName>
        <fullName evidence="3 6">Flagellar basal-body rod protein FlgC</fullName>
    </recommendedName>
</protein>
<dbReference type="InterPro" id="IPR001444">
    <property type="entry name" value="Flag_bb_rod_N"/>
</dbReference>
<evidence type="ECO:0000313" key="9">
    <source>
        <dbReference type="EMBL" id="QLF69357.1"/>
    </source>
</evidence>
<keyword evidence="9" id="KW-0966">Cell projection</keyword>
<dbReference type="EMBL" id="CP058350">
    <property type="protein sequence ID" value="QLF69357.1"/>
    <property type="molecule type" value="Genomic_DNA"/>
</dbReference>
<reference evidence="9 10" key="1">
    <citation type="submission" date="2020-06" db="EMBL/GenBank/DDBJ databases">
        <title>Genome sequence of Rhizobium sp strain ADMK78.</title>
        <authorList>
            <person name="Rahi P."/>
        </authorList>
    </citation>
    <scope>NUCLEOTIDE SEQUENCE [LARGE SCALE GENOMIC DNA]</scope>
    <source>
        <strain evidence="9 10">ADMK78</strain>
    </source>
</reference>
<dbReference type="PANTHER" id="PTHR30435">
    <property type="entry name" value="FLAGELLAR PROTEIN"/>
    <property type="match status" value="1"/>
</dbReference>
<evidence type="ECO:0000313" key="10">
    <source>
        <dbReference type="Proteomes" id="UP000308530"/>
    </source>
</evidence>
<evidence type="ECO:0000259" key="8">
    <source>
        <dbReference type="Pfam" id="PF06429"/>
    </source>
</evidence>
<comment type="similarity">
    <text evidence="2">Belongs to the flagella basal body rod proteins family.</text>
</comment>
<evidence type="ECO:0000256" key="2">
    <source>
        <dbReference type="ARBA" id="ARBA00009677"/>
    </source>
</evidence>
<dbReference type="NCBIfam" id="TIGR01395">
    <property type="entry name" value="FlgC"/>
    <property type="match status" value="1"/>
</dbReference>
<evidence type="ECO:0000259" key="7">
    <source>
        <dbReference type="Pfam" id="PF00460"/>
    </source>
</evidence>
<dbReference type="Pfam" id="PF00460">
    <property type="entry name" value="Flg_bb_rod"/>
    <property type="match status" value="1"/>
</dbReference>
<evidence type="ECO:0000256" key="6">
    <source>
        <dbReference type="RuleBase" id="RU362062"/>
    </source>
</evidence>
<keyword evidence="4 6" id="KW-0975">Bacterial flagellum</keyword>
<evidence type="ECO:0000256" key="3">
    <source>
        <dbReference type="ARBA" id="ARBA00017941"/>
    </source>
</evidence>
<dbReference type="Proteomes" id="UP000308530">
    <property type="component" value="Chromosome"/>
</dbReference>
<comment type="subunit">
    <text evidence="5 6">The basal body constitutes a major portion of the flagellar organelle and consists of four rings (L,P,S, and M) mounted on a central rod. The rod consists of about 26 subunits of FlgG in the distal portion, and FlgB, FlgC and FlgF are thought to build up the proximal portion of the rod with about 6 subunits each.</text>
</comment>
<evidence type="ECO:0000256" key="4">
    <source>
        <dbReference type="ARBA" id="ARBA00023143"/>
    </source>
</evidence>
<comment type="subcellular location">
    <subcellularLocation>
        <location evidence="1 6">Bacterial flagellum basal body</location>
    </subcellularLocation>
</comment>
<gene>
    <name evidence="9" type="primary">flgC</name>
    <name evidence="9" type="ORF">FE840_007280</name>
</gene>
<dbReference type="InterPro" id="IPR010930">
    <property type="entry name" value="Flg_bb/hook_C_dom"/>
</dbReference>
<proteinExistence type="inferred from homology"/>
<dbReference type="InterPro" id="IPR006299">
    <property type="entry name" value="FlgC"/>
</dbReference>
<dbReference type="Pfam" id="PF06429">
    <property type="entry name" value="Flg_bbr_C"/>
    <property type="match status" value="1"/>
</dbReference>
<dbReference type="InterPro" id="IPR019776">
    <property type="entry name" value="Flagellar_basal_body_rod_CS"/>
</dbReference>
<evidence type="ECO:0000256" key="5">
    <source>
        <dbReference type="ARBA" id="ARBA00025933"/>
    </source>
</evidence>
<feature type="domain" description="Flagellar basal-body/hook protein C-terminal" evidence="8">
    <location>
        <begin position="92"/>
        <end position="135"/>
    </location>
</feature>
<name>A0ABX6QLK8_9HYPH</name>
<keyword evidence="9" id="KW-0969">Cilium</keyword>
<organism evidence="9 10">
    <name type="scientific">Peteryoungia desertarenae</name>
    <dbReference type="NCBI Taxonomy" id="1813451"/>
    <lineage>
        <taxon>Bacteria</taxon>
        <taxon>Pseudomonadati</taxon>
        <taxon>Pseudomonadota</taxon>
        <taxon>Alphaproteobacteria</taxon>
        <taxon>Hyphomicrobiales</taxon>
        <taxon>Rhizobiaceae</taxon>
        <taxon>Peteryoungia</taxon>
    </lineage>
</organism>
<accession>A0ABX6QLK8</accession>